<gene>
    <name evidence="2" type="ORF">ARMSODRAFT_1011457</name>
</gene>
<dbReference type="InterPro" id="IPR012340">
    <property type="entry name" value="NA-bd_OB-fold"/>
</dbReference>
<sequence>MQTLFGVRFNIPFSPSLTGVLVTVGFFDDLYIPSIYLPQISAFDSNERAFFCVPDSEFTTSAELLDTDVASRMYIDAREVVRVRVEVDEFHDDEPAPPKMAEGVQVKQEPRRAPYRITCSIVESGLGNVSWWNVSYEEDAEGDMAMKE</sequence>
<dbReference type="Gene3D" id="2.40.50.140">
    <property type="entry name" value="Nucleic acid-binding proteins"/>
    <property type="match status" value="1"/>
</dbReference>
<evidence type="ECO:0000313" key="2">
    <source>
        <dbReference type="EMBL" id="PBK76189.1"/>
    </source>
</evidence>
<dbReference type="Proteomes" id="UP000218334">
    <property type="component" value="Unassembled WGS sequence"/>
</dbReference>
<organism evidence="2 3">
    <name type="scientific">Armillaria solidipes</name>
    <dbReference type="NCBI Taxonomy" id="1076256"/>
    <lineage>
        <taxon>Eukaryota</taxon>
        <taxon>Fungi</taxon>
        <taxon>Dikarya</taxon>
        <taxon>Basidiomycota</taxon>
        <taxon>Agaricomycotina</taxon>
        <taxon>Agaricomycetes</taxon>
        <taxon>Agaricomycetidae</taxon>
        <taxon>Agaricales</taxon>
        <taxon>Marasmiineae</taxon>
        <taxon>Physalacriaceae</taxon>
        <taxon>Armillaria</taxon>
    </lineage>
</organism>
<dbReference type="EMBL" id="KZ293416">
    <property type="protein sequence ID" value="PBK76189.1"/>
    <property type="molecule type" value="Genomic_DNA"/>
</dbReference>
<dbReference type="AlphaFoldDB" id="A0A2H3BZD5"/>
<protein>
    <recommendedName>
        <fullName evidence="1">RNA polymerase III subunit Rpc25 domain-containing protein</fullName>
    </recommendedName>
</protein>
<dbReference type="InterPro" id="IPR013238">
    <property type="entry name" value="RNA_pol_III_Rbc25"/>
</dbReference>
<dbReference type="STRING" id="1076256.A0A2H3BZD5"/>
<feature type="domain" description="RNA polymerase III subunit Rpc25" evidence="1">
    <location>
        <begin position="17"/>
        <end position="132"/>
    </location>
</feature>
<name>A0A2H3BZD5_9AGAR</name>
<evidence type="ECO:0000259" key="1">
    <source>
        <dbReference type="Pfam" id="PF08292"/>
    </source>
</evidence>
<accession>A0A2H3BZD5</accession>
<proteinExistence type="predicted"/>
<dbReference type="Pfam" id="PF08292">
    <property type="entry name" value="RNA_pol_Rbc25"/>
    <property type="match status" value="1"/>
</dbReference>
<keyword evidence="3" id="KW-1185">Reference proteome</keyword>
<reference evidence="3" key="1">
    <citation type="journal article" date="2017" name="Nat. Ecol. Evol.">
        <title>Genome expansion and lineage-specific genetic innovations in the forest pathogenic fungi Armillaria.</title>
        <authorList>
            <person name="Sipos G."/>
            <person name="Prasanna A.N."/>
            <person name="Walter M.C."/>
            <person name="O'Connor E."/>
            <person name="Balint B."/>
            <person name="Krizsan K."/>
            <person name="Kiss B."/>
            <person name="Hess J."/>
            <person name="Varga T."/>
            <person name="Slot J."/>
            <person name="Riley R."/>
            <person name="Boka B."/>
            <person name="Rigling D."/>
            <person name="Barry K."/>
            <person name="Lee J."/>
            <person name="Mihaltcheva S."/>
            <person name="LaButti K."/>
            <person name="Lipzen A."/>
            <person name="Waldron R."/>
            <person name="Moloney N.M."/>
            <person name="Sperisen C."/>
            <person name="Kredics L."/>
            <person name="Vagvoelgyi C."/>
            <person name="Patrignani A."/>
            <person name="Fitzpatrick D."/>
            <person name="Nagy I."/>
            <person name="Doyle S."/>
            <person name="Anderson J.B."/>
            <person name="Grigoriev I.V."/>
            <person name="Gueldener U."/>
            <person name="Muensterkoetter M."/>
            <person name="Nagy L.G."/>
        </authorList>
    </citation>
    <scope>NUCLEOTIDE SEQUENCE [LARGE SCALE GENOMIC DNA]</scope>
    <source>
        <strain evidence="3">28-4</strain>
    </source>
</reference>
<evidence type="ECO:0000313" key="3">
    <source>
        <dbReference type="Proteomes" id="UP000218334"/>
    </source>
</evidence>